<name>A0ACC1AX72_9ROSI</name>
<dbReference type="Proteomes" id="UP001164250">
    <property type="component" value="Chromosome 8"/>
</dbReference>
<keyword evidence="2" id="KW-1185">Reference proteome</keyword>
<organism evidence="1 2">
    <name type="scientific">Pistacia atlantica</name>
    <dbReference type="NCBI Taxonomy" id="434234"/>
    <lineage>
        <taxon>Eukaryota</taxon>
        <taxon>Viridiplantae</taxon>
        <taxon>Streptophyta</taxon>
        <taxon>Embryophyta</taxon>
        <taxon>Tracheophyta</taxon>
        <taxon>Spermatophyta</taxon>
        <taxon>Magnoliopsida</taxon>
        <taxon>eudicotyledons</taxon>
        <taxon>Gunneridae</taxon>
        <taxon>Pentapetalae</taxon>
        <taxon>rosids</taxon>
        <taxon>malvids</taxon>
        <taxon>Sapindales</taxon>
        <taxon>Anacardiaceae</taxon>
        <taxon>Pistacia</taxon>
    </lineage>
</organism>
<dbReference type="EMBL" id="CM047904">
    <property type="protein sequence ID" value="KAJ0091281.1"/>
    <property type="molecule type" value="Genomic_DNA"/>
</dbReference>
<protein>
    <submittedName>
        <fullName evidence="1">Uncharacterized protein</fullName>
    </submittedName>
</protein>
<sequence>MLKRSETWSLGGIPGMDSFVKDLLAKQLKFNESNLRSYGTPEEFDKALSNGTVAAIFDEIPYINVFLAQYCSRYMMIGPTYKTDGFGFGNTERYSRIKIKWRPLKRRTLGTIANCEGHGDTAKIPSNTTDLSVHSFGGPFIITGAASIFSRSESRVHPVAIPEGNDASPDHDIDDMQNHPRMGSDSGEEDVEAGNEHDDEASFFSG</sequence>
<reference evidence="2" key="1">
    <citation type="journal article" date="2023" name="G3 (Bethesda)">
        <title>Genome assembly and association tests identify interacting loci associated with vigor, precocity, and sex in interspecific pistachio rootstocks.</title>
        <authorList>
            <person name="Palmer W."/>
            <person name="Jacygrad E."/>
            <person name="Sagayaradj S."/>
            <person name="Cavanaugh K."/>
            <person name="Han R."/>
            <person name="Bertier L."/>
            <person name="Beede B."/>
            <person name="Kafkas S."/>
            <person name="Golino D."/>
            <person name="Preece J."/>
            <person name="Michelmore R."/>
        </authorList>
    </citation>
    <scope>NUCLEOTIDE SEQUENCE [LARGE SCALE GENOMIC DNA]</scope>
</reference>
<evidence type="ECO:0000313" key="1">
    <source>
        <dbReference type="EMBL" id="KAJ0091281.1"/>
    </source>
</evidence>
<comment type="caution">
    <text evidence="1">The sequence shown here is derived from an EMBL/GenBank/DDBJ whole genome shotgun (WGS) entry which is preliminary data.</text>
</comment>
<gene>
    <name evidence="1" type="ORF">Patl1_14396</name>
</gene>
<accession>A0ACC1AX72</accession>
<proteinExistence type="predicted"/>
<evidence type="ECO:0000313" key="2">
    <source>
        <dbReference type="Proteomes" id="UP001164250"/>
    </source>
</evidence>